<dbReference type="EMBL" id="CM003376">
    <property type="protein sequence ID" value="KOM45731.1"/>
    <property type="molecule type" value="Genomic_DNA"/>
</dbReference>
<proteinExistence type="predicted"/>
<evidence type="ECO:0000313" key="3">
    <source>
        <dbReference type="Proteomes" id="UP000053144"/>
    </source>
</evidence>
<dbReference type="Gramene" id="KOM45731">
    <property type="protein sequence ID" value="KOM45731"/>
    <property type="gene ID" value="LR48_Vigan06g103700"/>
</dbReference>
<dbReference type="AlphaFoldDB" id="A0A0L9USN1"/>
<evidence type="ECO:0000256" key="1">
    <source>
        <dbReference type="SAM" id="Phobius"/>
    </source>
</evidence>
<reference evidence="3" key="1">
    <citation type="journal article" date="2015" name="Proc. Natl. Acad. Sci. U.S.A.">
        <title>Genome sequencing of adzuki bean (Vigna angularis) provides insight into high starch and low fat accumulation and domestication.</title>
        <authorList>
            <person name="Yang K."/>
            <person name="Tian Z."/>
            <person name="Chen C."/>
            <person name="Luo L."/>
            <person name="Zhao B."/>
            <person name="Wang Z."/>
            <person name="Yu L."/>
            <person name="Li Y."/>
            <person name="Sun Y."/>
            <person name="Li W."/>
            <person name="Chen Y."/>
            <person name="Li Y."/>
            <person name="Zhang Y."/>
            <person name="Ai D."/>
            <person name="Zhao J."/>
            <person name="Shang C."/>
            <person name="Ma Y."/>
            <person name="Wu B."/>
            <person name="Wang M."/>
            <person name="Gao L."/>
            <person name="Sun D."/>
            <person name="Zhang P."/>
            <person name="Guo F."/>
            <person name="Wang W."/>
            <person name="Li Y."/>
            <person name="Wang J."/>
            <person name="Varshney R.K."/>
            <person name="Wang J."/>
            <person name="Ling H.Q."/>
            <person name="Wan P."/>
        </authorList>
    </citation>
    <scope>NUCLEOTIDE SEQUENCE</scope>
    <source>
        <strain evidence="3">cv. Jingnong 6</strain>
    </source>
</reference>
<organism evidence="2 3">
    <name type="scientific">Phaseolus angularis</name>
    <name type="common">Azuki bean</name>
    <name type="synonym">Vigna angularis</name>
    <dbReference type="NCBI Taxonomy" id="3914"/>
    <lineage>
        <taxon>Eukaryota</taxon>
        <taxon>Viridiplantae</taxon>
        <taxon>Streptophyta</taxon>
        <taxon>Embryophyta</taxon>
        <taxon>Tracheophyta</taxon>
        <taxon>Spermatophyta</taxon>
        <taxon>Magnoliopsida</taxon>
        <taxon>eudicotyledons</taxon>
        <taxon>Gunneridae</taxon>
        <taxon>Pentapetalae</taxon>
        <taxon>rosids</taxon>
        <taxon>fabids</taxon>
        <taxon>Fabales</taxon>
        <taxon>Fabaceae</taxon>
        <taxon>Papilionoideae</taxon>
        <taxon>50 kb inversion clade</taxon>
        <taxon>NPAAA clade</taxon>
        <taxon>indigoferoid/millettioid clade</taxon>
        <taxon>Phaseoleae</taxon>
        <taxon>Vigna</taxon>
    </lineage>
</organism>
<evidence type="ECO:0000313" key="2">
    <source>
        <dbReference type="EMBL" id="KOM45731.1"/>
    </source>
</evidence>
<accession>A0A0L9USN1</accession>
<protein>
    <submittedName>
        <fullName evidence="2">Uncharacterized protein</fullName>
    </submittedName>
</protein>
<keyword evidence="1" id="KW-0472">Membrane</keyword>
<keyword evidence="1" id="KW-1133">Transmembrane helix</keyword>
<sequence length="157" mass="17253">MTNLHSNTDVAILLNSQNVLPTLLLLSSLVISYNRSVIKGSHRSVNNGLQAQEMVCNAVFTRPFGQEQLLRPFDSLVLVNSVQALAHRSVTTKLFPCSPIMLNSVQVVADRSIQGNSCTKIVPSSHSKFCHSIEAYVDRSMLGHPVQAYNRSLGQSF</sequence>
<feature type="transmembrane region" description="Helical" evidence="1">
    <location>
        <begin position="12"/>
        <end position="33"/>
    </location>
</feature>
<gene>
    <name evidence="2" type="ORF">LR48_Vigan06g103700</name>
</gene>
<dbReference type="Proteomes" id="UP000053144">
    <property type="component" value="Chromosome 6"/>
</dbReference>
<keyword evidence="1" id="KW-0812">Transmembrane</keyword>
<name>A0A0L9USN1_PHAAN</name>